<feature type="region of interest" description="Disordered" evidence="7">
    <location>
        <begin position="448"/>
        <end position="468"/>
    </location>
</feature>
<accession>A0ABV5KQJ9</accession>
<reference evidence="10 11" key="1">
    <citation type="submission" date="2024-09" db="EMBL/GenBank/DDBJ databases">
        <authorList>
            <person name="Sun Q."/>
            <person name="Mori K."/>
        </authorList>
    </citation>
    <scope>NUCLEOTIDE SEQUENCE [LARGE SCALE GENOMIC DNA]</scope>
    <source>
        <strain evidence="10 11">TISTR 2452</strain>
    </source>
</reference>
<dbReference type="InterPro" id="IPR016120">
    <property type="entry name" value="Sig_transdc_His_kin_SpoOB"/>
</dbReference>
<name>A0ABV5KQJ9_9BACL</name>
<dbReference type="InterPro" id="IPR005467">
    <property type="entry name" value="His_kinase_dom"/>
</dbReference>
<keyword evidence="3" id="KW-0547">Nucleotide-binding</keyword>
<keyword evidence="2 10" id="KW-0808">Transferase</keyword>
<dbReference type="RefSeq" id="WP_377495870.1">
    <property type="nucleotide sequence ID" value="NZ_JBHMDO010000025.1"/>
</dbReference>
<gene>
    <name evidence="10" type="ORF">ACFFSY_16365</name>
</gene>
<dbReference type="PROSITE" id="PS50109">
    <property type="entry name" value="HIS_KIN"/>
    <property type="match status" value="1"/>
</dbReference>
<organism evidence="10 11">
    <name type="scientific">Paenibacillus aurantiacus</name>
    <dbReference type="NCBI Taxonomy" id="1936118"/>
    <lineage>
        <taxon>Bacteria</taxon>
        <taxon>Bacillati</taxon>
        <taxon>Bacillota</taxon>
        <taxon>Bacilli</taxon>
        <taxon>Bacillales</taxon>
        <taxon>Paenibacillaceae</taxon>
        <taxon>Paenibacillus</taxon>
    </lineage>
</organism>
<evidence type="ECO:0000256" key="4">
    <source>
        <dbReference type="ARBA" id="ARBA00022777"/>
    </source>
</evidence>
<keyword evidence="1" id="KW-0597">Phosphoprotein</keyword>
<feature type="transmembrane region" description="Helical" evidence="8">
    <location>
        <begin position="43"/>
        <end position="61"/>
    </location>
</feature>
<evidence type="ECO:0000256" key="3">
    <source>
        <dbReference type="ARBA" id="ARBA00022741"/>
    </source>
</evidence>
<dbReference type="EC" id="2.7.13.3" evidence="10"/>
<feature type="domain" description="Histidine kinase" evidence="9">
    <location>
        <begin position="339"/>
        <end position="445"/>
    </location>
</feature>
<feature type="transmembrane region" description="Helical" evidence="8">
    <location>
        <begin position="92"/>
        <end position="113"/>
    </location>
</feature>
<dbReference type="PANTHER" id="PTHR40448:SF1">
    <property type="entry name" value="TWO-COMPONENT SENSOR HISTIDINE KINASE"/>
    <property type="match status" value="1"/>
</dbReference>
<evidence type="ECO:0000256" key="6">
    <source>
        <dbReference type="ARBA" id="ARBA00023012"/>
    </source>
</evidence>
<evidence type="ECO:0000256" key="7">
    <source>
        <dbReference type="SAM" id="MobiDB-lite"/>
    </source>
</evidence>
<dbReference type="SUPFAM" id="SSF55874">
    <property type="entry name" value="ATPase domain of HSP90 chaperone/DNA topoisomerase II/histidine kinase"/>
    <property type="match status" value="1"/>
</dbReference>
<evidence type="ECO:0000313" key="10">
    <source>
        <dbReference type="EMBL" id="MFB9327505.1"/>
    </source>
</evidence>
<comment type="caution">
    <text evidence="10">The sequence shown here is derived from an EMBL/GenBank/DDBJ whole genome shotgun (WGS) entry which is preliminary data.</text>
</comment>
<evidence type="ECO:0000256" key="8">
    <source>
        <dbReference type="SAM" id="Phobius"/>
    </source>
</evidence>
<sequence>MQNWDEIHRIYAFFILTYPQFVIYMYFSAVLLGMWQPILRRRLLLPTVFFALAYVDVLFAVLPTSLHLVNSMATSLVIIWLVFRRQPVKMKLLLFTLLNFMGIIFDTGFLIIYSRFGDYDEIWNSAPYVIYLVYWILFSALLYAGRKLQRAKIPPLKRFIAFLLSLRGRPAFYLTLLSVMQIACISYFIVSRYVDPLFVSGFEAALYVSLVLIVLVLILAIREIIKTREEATQATQRTYISELNQMFATVRGQRHDFINHVQVMHSLLAMNKMDRLREYMHSIAEEIRTVDRAHVDHPSPALAALVEAKIAIADAKRIAFDYRIDDAPATFGAVTSIDLVRMIGNLIDNAFDAVLALPVGERFVLLEMTTLRRALIISVTNQGTLLTEEQMKAMLAPGYTTKTGEHSGLGLSNVVERAAEYRGTVAVESDESRGVVITIRIPNVANAKPKAGRQTAHAADKGKRAERS</sequence>
<keyword evidence="8" id="KW-0472">Membrane</keyword>
<dbReference type="SMART" id="SM00387">
    <property type="entry name" value="HATPase_c"/>
    <property type="match status" value="1"/>
</dbReference>
<keyword evidence="4 10" id="KW-0418">Kinase</keyword>
<dbReference type="Gene3D" id="3.30.565.10">
    <property type="entry name" value="Histidine kinase-like ATPase, C-terminal domain"/>
    <property type="match status" value="1"/>
</dbReference>
<dbReference type="InterPro" id="IPR003594">
    <property type="entry name" value="HATPase_dom"/>
</dbReference>
<evidence type="ECO:0000313" key="11">
    <source>
        <dbReference type="Proteomes" id="UP001589747"/>
    </source>
</evidence>
<feature type="compositionally biased region" description="Basic and acidic residues" evidence="7">
    <location>
        <begin position="458"/>
        <end position="468"/>
    </location>
</feature>
<dbReference type="EMBL" id="JBHMDO010000025">
    <property type="protein sequence ID" value="MFB9327505.1"/>
    <property type="molecule type" value="Genomic_DNA"/>
</dbReference>
<dbReference type="Proteomes" id="UP001589747">
    <property type="component" value="Unassembled WGS sequence"/>
</dbReference>
<dbReference type="PANTHER" id="PTHR40448">
    <property type="entry name" value="TWO-COMPONENT SENSOR HISTIDINE KINASE"/>
    <property type="match status" value="1"/>
</dbReference>
<dbReference type="Gene3D" id="1.10.287.130">
    <property type="match status" value="1"/>
</dbReference>
<feature type="transmembrane region" description="Helical" evidence="8">
    <location>
        <begin position="125"/>
        <end position="144"/>
    </location>
</feature>
<evidence type="ECO:0000259" key="9">
    <source>
        <dbReference type="PROSITE" id="PS50109"/>
    </source>
</evidence>
<keyword evidence="8" id="KW-1133">Transmembrane helix</keyword>
<feature type="transmembrane region" description="Helical" evidence="8">
    <location>
        <begin position="202"/>
        <end position="221"/>
    </location>
</feature>
<dbReference type="GO" id="GO:0004673">
    <property type="term" value="F:protein histidine kinase activity"/>
    <property type="evidence" value="ECO:0007669"/>
    <property type="project" value="UniProtKB-EC"/>
</dbReference>
<feature type="transmembrane region" description="Helical" evidence="8">
    <location>
        <begin position="171"/>
        <end position="190"/>
    </location>
</feature>
<keyword evidence="5" id="KW-0067">ATP-binding</keyword>
<keyword evidence="6" id="KW-0902">Two-component regulatory system</keyword>
<feature type="transmembrane region" description="Helical" evidence="8">
    <location>
        <begin position="12"/>
        <end position="31"/>
    </location>
</feature>
<dbReference type="SUPFAM" id="SSF55890">
    <property type="entry name" value="Sporulation response regulatory protein Spo0B"/>
    <property type="match status" value="1"/>
</dbReference>
<feature type="transmembrane region" description="Helical" evidence="8">
    <location>
        <begin position="67"/>
        <end position="83"/>
    </location>
</feature>
<dbReference type="InterPro" id="IPR039506">
    <property type="entry name" value="SPOB_a"/>
</dbReference>
<dbReference type="Pfam" id="PF14689">
    <property type="entry name" value="SPOB_a"/>
    <property type="match status" value="1"/>
</dbReference>
<keyword evidence="8" id="KW-0812">Transmembrane</keyword>
<keyword evidence="11" id="KW-1185">Reference proteome</keyword>
<evidence type="ECO:0000256" key="2">
    <source>
        <dbReference type="ARBA" id="ARBA00022679"/>
    </source>
</evidence>
<dbReference type="InterPro" id="IPR036890">
    <property type="entry name" value="HATPase_C_sf"/>
</dbReference>
<evidence type="ECO:0000256" key="5">
    <source>
        <dbReference type="ARBA" id="ARBA00022840"/>
    </source>
</evidence>
<dbReference type="Pfam" id="PF02518">
    <property type="entry name" value="HATPase_c"/>
    <property type="match status" value="1"/>
</dbReference>
<protein>
    <submittedName>
        <fullName evidence="10">Sensor histidine kinase</fullName>
        <ecNumber evidence="10">2.7.13.3</ecNumber>
    </submittedName>
</protein>
<proteinExistence type="predicted"/>
<evidence type="ECO:0000256" key="1">
    <source>
        <dbReference type="ARBA" id="ARBA00022553"/>
    </source>
</evidence>